<protein>
    <submittedName>
        <fullName evidence="1">Uncharacterized protein</fullName>
    </submittedName>
</protein>
<reference evidence="1" key="2">
    <citation type="submission" date="2016-06" db="EMBL/GenBank/DDBJ databases">
        <title>The genome of a short-lived fish provides insights into sex chromosome evolution and the genetic control of aging.</title>
        <authorList>
            <person name="Reichwald K."/>
            <person name="Felder M."/>
            <person name="Petzold A."/>
            <person name="Koch P."/>
            <person name="Groth M."/>
            <person name="Platzer M."/>
        </authorList>
    </citation>
    <scope>NUCLEOTIDE SEQUENCE</scope>
    <source>
        <tissue evidence="1">Brain</tissue>
    </source>
</reference>
<reference evidence="1" key="1">
    <citation type="submission" date="2016-05" db="EMBL/GenBank/DDBJ databases">
        <authorList>
            <person name="Lavstsen T."/>
            <person name="Jespersen J.S."/>
        </authorList>
    </citation>
    <scope>NUCLEOTIDE SEQUENCE</scope>
    <source>
        <tissue evidence="1">Brain</tissue>
    </source>
</reference>
<feature type="non-terminal residue" evidence="1">
    <location>
        <position position="42"/>
    </location>
</feature>
<gene>
    <name evidence="1" type="primary">Nfu_g_1_024883</name>
</gene>
<name>A0A1A8GUK6_9TELE</name>
<organism evidence="1">
    <name type="scientific">Nothobranchius korthausae</name>
    <dbReference type="NCBI Taxonomy" id="1143690"/>
    <lineage>
        <taxon>Eukaryota</taxon>
        <taxon>Metazoa</taxon>
        <taxon>Chordata</taxon>
        <taxon>Craniata</taxon>
        <taxon>Vertebrata</taxon>
        <taxon>Euteleostomi</taxon>
        <taxon>Actinopterygii</taxon>
        <taxon>Neopterygii</taxon>
        <taxon>Teleostei</taxon>
        <taxon>Neoteleostei</taxon>
        <taxon>Acanthomorphata</taxon>
        <taxon>Ovalentaria</taxon>
        <taxon>Atherinomorphae</taxon>
        <taxon>Cyprinodontiformes</taxon>
        <taxon>Nothobranchiidae</taxon>
        <taxon>Nothobranchius</taxon>
    </lineage>
</organism>
<dbReference type="AlphaFoldDB" id="A0A1A8GUK6"/>
<feature type="non-terminal residue" evidence="1">
    <location>
        <position position="1"/>
    </location>
</feature>
<proteinExistence type="predicted"/>
<evidence type="ECO:0000313" key="1">
    <source>
        <dbReference type="EMBL" id="SBQ74129.1"/>
    </source>
</evidence>
<accession>A0A1A8GUK6</accession>
<dbReference type="EMBL" id="HAEC01006052">
    <property type="protein sequence ID" value="SBQ74129.1"/>
    <property type="molecule type" value="Transcribed_RNA"/>
</dbReference>
<sequence>CAFTKWVECLPAPNDTAQTTSLTGLVFPLRLTRIGILTSPLK</sequence>